<dbReference type="EC" id="6.1.1.4" evidence="2"/>
<evidence type="ECO:0000256" key="1">
    <source>
        <dbReference type="ARBA" id="ARBA00005594"/>
    </source>
</evidence>
<dbReference type="InterPro" id="IPR013155">
    <property type="entry name" value="M/V/L/I-tRNA-synth_anticd-bd"/>
</dbReference>
<evidence type="ECO:0000313" key="16">
    <source>
        <dbReference type="Proteomes" id="UP000830671"/>
    </source>
</evidence>
<name>A0A9Q8STI3_9PEZI</name>
<comment type="similarity">
    <text evidence="1 10">Belongs to the class-I aminoacyl-tRNA synthetase family.</text>
</comment>
<dbReference type="GO" id="GO:0004823">
    <property type="term" value="F:leucine-tRNA ligase activity"/>
    <property type="evidence" value="ECO:0007669"/>
    <property type="project" value="UniProtKB-EC"/>
</dbReference>
<accession>A0A9Q8STI3</accession>
<protein>
    <recommendedName>
        <fullName evidence="2">leucine--tRNA ligase</fullName>
        <ecNumber evidence="2">6.1.1.4</ecNumber>
    </recommendedName>
    <alternativeName>
        <fullName evidence="8">Leucyl-tRNA synthetase</fullName>
    </alternativeName>
</protein>
<dbReference type="KEGG" id="clup:CLUP02_08014"/>
<dbReference type="AlphaFoldDB" id="A0A9Q8STI3"/>
<dbReference type="Gene3D" id="1.10.730.10">
    <property type="entry name" value="Isoleucyl-tRNA Synthetase, Domain 1"/>
    <property type="match status" value="1"/>
</dbReference>
<dbReference type="InterPro" id="IPR025709">
    <property type="entry name" value="Leu_tRNA-synth_edit"/>
</dbReference>
<organism evidence="15 16">
    <name type="scientific">Colletotrichum lupini</name>
    <dbReference type="NCBI Taxonomy" id="145971"/>
    <lineage>
        <taxon>Eukaryota</taxon>
        <taxon>Fungi</taxon>
        <taxon>Dikarya</taxon>
        <taxon>Ascomycota</taxon>
        <taxon>Pezizomycotina</taxon>
        <taxon>Sordariomycetes</taxon>
        <taxon>Hypocreomycetidae</taxon>
        <taxon>Glomerellales</taxon>
        <taxon>Glomerellaceae</taxon>
        <taxon>Colletotrichum</taxon>
        <taxon>Colletotrichum acutatum species complex</taxon>
    </lineage>
</organism>
<dbReference type="InterPro" id="IPR009008">
    <property type="entry name" value="Val/Leu/Ile-tRNA-synth_edit"/>
</dbReference>
<dbReference type="InterPro" id="IPR009080">
    <property type="entry name" value="tRNAsynth_Ia_anticodon-bd"/>
</dbReference>
<dbReference type="FunFam" id="3.40.50.620:FF:000003">
    <property type="entry name" value="Leucine--tRNA ligase"/>
    <property type="match status" value="1"/>
</dbReference>
<dbReference type="Gene3D" id="3.10.20.590">
    <property type="match status" value="1"/>
</dbReference>
<keyword evidence="7 10" id="KW-0030">Aminoacyl-tRNA synthetase</keyword>
<dbReference type="InterPro" id="IPR014729">
    <property type="entry name" value="Rossmann-like_a/b/a_fold"/>
</dbReference>
<dbReference type="PRINTS" id="PR00985">
    <property type="entry name" value="TRNASYNTHLEU"/>
</dbReference>
<evidence type="ECO:0000256" key="7">
    <source>
        <dbReference type="ARBA" id="ARBA00023146"/>
    </source>
</evidence>
<evidence type="ECO:0000259" key="11">
    <source>
        <dbReference type="Pfam" id="PF00133"/>
    </source>
</evidence>
<evidence type="ECO:0000256" key="10">
    <source>
        <dbReference type="RuleBase" id="RU363035"/>
    </source>
</evidence>
<dbReference type="InterPro" id="IPR002302">
    <property type="entry name" value="Leu-tRNA-ligase"/>
</dbReference>
<dbReference type="PANTHER" id="PTHR43740:SF2">
    <property type="entry name" value="LEUCINE--TRNA LIGASE, MITOCHONDRIAL"/>
    <property type="match status" value="1"/>
</dbReference>
<feature type="domain" description="Aminoacyl-tRNA synthetase class Ia" evidence="11">
    <location>
        <begin position="553"/>
        <end position="717"/>
    </location>
</feature>
<dbReference type="InterPro" id="IPR001412">
    <property type="entry name" value="aa-tRNA-synth_I_CS"/>
</dbReference>
<evidence type="ECO:0000259" key="12">
    <source>
        <dbReference type="Pfam" id="PF08264"/>
    </source>
</evidence>
<evidence type="ECO:0000256" key="5">
    <source>
        <dbReference type="ARBA" id="ARBA00022840"/>
    </source>
</evidence>
<dbReference type="Proteomes" id="UP000830671">
    <property type="component" value="Chromosome 4"/>
</dbReference>
<evidence type="ECO:0000256" key="4">
    <source>
        <dbReference type="ARBA" id="ARBA00022741"/>
    </source>
</evidence>
<feature type="domain" description="Methionyl/Leucyl tRNA synthetase" evidence="13">
    <location>
        <begin position="162"/>
        <end position="294"/>
    </location>
</feature>
<dbReference type="Pfam" id="PF00133">
    <property type="entry name" value="tRNA-synt_1"/>
    <property type="match status" value="2"/>
</dbReference>
<evidence type="ECO:0000256" key="2">
    <source>
        <dbReference type="ARBA" id="ARBA00013164"/>
    </source>
</evidence>
<sequence>MVLVVTPSFTDDMSQGSAANATTAFFASTRDSVTPLHDSKFAAFSLLHQRPLPTYLYLPNDHDNIVPMQLIHAKHVGRLWSSWSIATLAKNTRPSPALVAIRQPPSFASPYLAKATQRRSYADIKLDFNALDKKWRQKWDASKASAANDDSSKPNQFVLPMFPYPSGTLHLGHLRVYTIADVLARYHTMKGSRVMLPMGWDAFGLPAENAAIDRGIAPATWTKTNIAKMKEQLEVMNGSWDWERELTTCDPDFYKHTQKIFLMMLERGLAYQTEAEVNYDPVDMTVLANEQVDANGCSWRSGAKVEKRQLKQWFFRISEFREALLKDLDTLAKNEAWPERVLAMQKNWLGKSTGAVIKFPVMAMGHDVHAAIEVFTTRPDTLFGVQYLALASTHPIVTSLAKADPELQAYLDTLPALPKDSKVGYMLPHVRAVNPLAYHEQTPDDTKKSIPVYVAPYVLGDYGEGAVMGVPGHDLRDNAFWKEHHYDEPVRFVLAASEDESTSAIANEPFVEHGVMTANSGPFRGKSSTEAGRMLIGILEAADLAKPVEKWRLRDWLISRQRYWGTPIPVIHCGSCGPVPVPDDQLPVTLPDVSQHWTDGKVGNPLERAEDWVNTSCPKCGSHAKRDTDTMDTFVDSSWYYARFADPHNTSQPLSLEAAESLPVDLYIGGIEHAILHLLYARFIYKFLATTELFPASGEADTVHEPFKRLITQGMVHGKTYTDPTSGKFLKPDEVDLEDPANPKVVATGATANVSFEKMSKSKYNGVDPTEFISKYGADATRAHVLFQAPVGDILNWDEDKIAGVTRWLHRLHDHAAKLQELSAEEKPIVAYFEERSNSLSSLGDKELAVWDADAAIWRAVQGTISSITQSYETVYPMNTIISDLMSLTNTLQENTGASPLVQREAMSVLLRMMAPVAPAFSEECWSLLHPESGSIFEETTFPAQDNTLSLLKPRKQPVAIQINGKLRGVVEVPNPPSGLEGEALRDWMVAEVLKSDEGKAKFTGGQFDVTSPRRVILARGGKTINFVV</sequence>
<dbReference type="GO" id="GO:0005524">
    <property type="term" value="F:ATP binding"/>
    <property type="evidence" value="ECO:0007669"/>
    <property type="project" value="UniProtKB-KW"/>
</dbReference>
<dbReference type="GO" id="GO:0005739">
    <property type="term" value="C:mitochondrion"/>
    <property type="evidence" value="ECO:0007669"/>
    <property type="project" value="TreeGrafter"/>
</dbReference>
<feature type="domain" description="Methionyl/Valyl/Leucyl/Isoleucyl-tRNA synthetase anticodon-binding" evidence="12">
    <location>
        <begin position="854"/>
        <end position="975"/>
    </location>
</feature>
<evidence type="ECO:0000259" key="14">
    <source>
        <dbReference type="Pfam" id="PF13603"/>
    </source>
</evidence>
<evidence type="ECO:0000256" key="6">
    <source>
        <dbReference type="ARBA" id="ARBA00022917"/>
    </source>
</evidence>
<dbReference type="Pfam" id="PF09334">
    <property type="entry name" value="tRNA-synt_1g"/>
    <property type="match status" value="1"/>
</dbReference>
<dbReference type="RefSeq" id="XP_049144149.1">
    <property type="nucleotide sequence ID" value="XM_049287006.1"/>
</dbReference>
<dbReference type="GO" id="GO:0032543">
    <property type="term" value="P:mitochondrial translation"/>
    <property type="evidence" value="ECO:0007669"/>
    <property type="project" value="TreeGrafter"/>
</dbReference>
<evidence type="ECO:0000256" key="3">
    <source>
        <dbReference type="ARBA" id="ARBA00022598"/>
    </source>
</evidence>
<dbReference type="Gene3D" id="3.40.50.620">
    <property type="entry name" value="HUPs"/>
    <property type="match status" value="2"/>
</dbReference>
<dbReference type="FunFam" id="1.10.730.10:FF:000002">
    <property type="entry name" value="Leucine--tRNA ligase"/>
    <property type="match status" value="1"/>
</dbReference>
<dbReference type="PANTHER" id="PTHR43740">
    <property type="entry name" value="LEUCYL-TRNA SYNTHETASE"/>
    <property type="match status" value="1"/>
</dbReference>
<feature type="domain" description="Aminoacyl-tRNA synthetase class Ia" evidence="11">
    <location>
        <begin position="744"/>
        <end position="797"/>
    </location>
</feature>
<feature type="domain" description="Leucyl-tRNA synthetase editing" evidence="14">
    <location>
        <begin position="346"/>
        <end position="534"/>
    </location>
</feature>
<evidence type="ECO:0000259" key="13">
    <source>
        <dbReference type="Pfam" id="PF09334"/>
    </source>
</evidence>
<dbReference type="SUPFAM" id="SSF50677">
    <property type="entry name" value="ValRS/IleRS/LeuRS editing domain"/>
    <property type="match status" value="1"/>
</dbReference>
<keyword evidence="16" id="KW-1185">Reference proteome</keyword>
<reference evidence="15" key="1">
    <citation type="journal article" date="2021" name="Mol. Plant Microbe Interact.">
        <title>Complete Genome Sequence of the Plant-Pathogenic Fungus Colletotrichum lupini.</title>
        <authorList>
            <person name="Baroncelli R."/>
            <person name="Pensec F."/>
            <person name="Da Lio D."/>
            <person name="Boufleur T."/>
            <person name="Vicente I."/>
            <person name="Sarrocco S."/>
            <person name="Picot A."/>
            <person name="Baraldi E."/>
            <person name="Sukno S."/>
            <person name="Thon M."/>
            <person name="Le Floch G."/>
        </authorList>
    </citation>
    <scope>NUCLEOTIDE SEQUENCE</scope>
    <source>
        <strain evidence="15">IMI 504893</strain>
    </source>
</reference>
<dbReference type="SUPFAM" id="SSF47323">
    <property type="entry name" value="Anticodon-binding domain of a subclass of class I aminoacyl-tRNA synthetases"/>
    <property type="match status" value="1"/>
</dbReference>
<dbReference type="GO" id="GO:0002161">
    <property type="term" value="F:aminoacyl-tRNA deacylase activity"/>
    <property type="evidence" value="ECO:0007669"/>
    <property type="project" value="InterPro"/>
</dbReference>
<dbReference type="InterPro" id="IPR015413">
    <property type="entry name" value="Methionyl/Leucyl_tRNA_Synth"/>
</dbReference>
<dbReference type="GO" id="GO:0006429">
    <property type="term" value="P:leucyl-tRNA aminoacylation"/>
    <property type="evidence" value="ECO:0007669"/>
    <property type="project" value="InterPro"/>
</dbReference>
<dbReference type="NCBIfam" id="TIGR00396">
    <property type="entry name" value="leuS_bact"/>
    <property type="match status" value="1"/>
</dbReference>
<gene>
    <name evidence="15" type="ORF">CLUP02_08014</name>
</gene>
<evidence type="ECO:0000313" key="15">
    <source>
        <dbReference type="EMBL" id="UQC82526.1"/>
    </source>
</evidence>
<proteinExistence type="inferred from homology"/>
<dbReference type="EMBL" id="CP019476">
    <property type="protein sequence ID" value="UQC82526.1"/>
    <property type="molecule type" value="Genomic_DNA"/>
</dbReference>
<dbReference type="CDD" id="cd00812">
    <property type="entry name" value="LeuRS_core"/>
    <property type="match status" value="1"/>
</dbReference>
<dbReference type="HAMAP" id="MF_00049_B">
    <property type="entry name" value="Leu_tRNA_synth_B"/>
    <property type="match status" value="1"/>
</dbReference>
<keyword evidence="6 10" id="KW-0648">Protein biosynthesis</keyword>
<dbReference type="PROSITE" id="PS00178">
    <property type="entry name" value="AA_TRNA_LIGASE_I"/>
    <property type="match status" value="1"/>
</dbReference>
<dbReference type="Pfam" id="PF08264">
    <property type="entry name" value="Anticodon_1"/>
    <property type="match status" value="1"/>
</dbReference>
<dbReference type="Pfam" id="PF13603">
    <property type="entry name" value="tRNA-synt_1_2"/>
    <property type="match status" value="1"/>
</dbReference>
<evidence type="ECO:0000256" key="9">
    <source>
        <dbReference type="ARBA" id="ARBA00047469"/>
    </source>
</evidence>
<dbReference type="InterPro" id="IPR002300">
    <property type="entry name" value="aa-tRNA-synth_Ia"/>
</dbReference>
<keyword evidence="4 10" id="KW-0547">Nucleotide-binding</keyword>
<dbReference type="FunFam" id="3.90.740.10:FF:000034">
    <property type="entry name" value="Leucine--tRNA ligase, mitochondrial"/>
    <property type="match status" value="1"/>
</dbReference>
<dbReference type="Gene3D" id="3.90.740.10">
    <property type="entry name" value="Valyl/Leucyl/Isoleucyl-tRNA synthetase, editing domain"/>
    <property type="match status" value="1"/>
</dbReference>
<comment type="catalytic activity">
    <reaction evidence="9">
        <text>tRNA(Leu) + L-leucine + ATP = L-leucyl-tRNA(Leu) + AMP + diphosphate</text>
        <dbReference type="Rhea" id="RHEA:11688"/>
        <dbReference type="Rhea" id="RHEA-COMP:9613"/>
        <dbReference type="Rhea" id="RHEA-COMP:9622"/>
        <dbReference type="ChEBI" id="CHEBI:30616"/>
        <dbReference type="ChEBI" id="CHEBI:33019"/>
        <dbReference type="ChEBI" id="CHEBI:57427"/>
        <dbReference type="ChEBI" id="CHEBI:78442"/>
        <dbReference type="ChEBI" id="CHEBI:78494"/>
        <dbReference type="ChEBI" id="CHEBI:456215"/>
        <dbReference type="EC" id="6.1.1.4"/>
    </reaction>
</comment>
<evidence type="ECO:0000256" key="8">
    <source>
        <dbReference type="ARBA" id="ARBA00030520"/>
    </source>
</evidence>
<dbReference type="FunFam" id="3.40.50.620:FF:000338">
    <property type="entry name" value="Leucine--tRNA ligase, mitochondrial"/>
    <property type="match status" value="1"/>
</dbReference>
<dbReference type="SUPFAM" id="SSF52374">
    <property type="entry name" value="Nucleotidylyl transferase"/>
    <property type="match status" value="1"/>
</dbReference>
<dbReference type="GeneID" id="73342016"/>
<keyword evidence="3 10" id="KW-0436">Ligase</keyword>
<keyword evidence="5 10" id="KW-0067">ATP-binding</keyword>